<dbReference type="PROSITE" id="PS50878">
    <property type="entry name" value="RT_POL"/>
    <property type="match status" value="1"/>
</dbReference>
<protein>
    <recommendedName>
        <fullName evidence="1">Reverse transcriptase domain-containing protein</fullName>
    </recommendedName>
</protein>
<keyword evidence="3" id="KW-1185">Reference proteome</keyword>
<dbReference type="InterPro" id="IPR043502">
    <property type="entry name" value="DNA/RNA_pol_sf"/>
</dbReference>
<comment type="caution">
    <text evidence="2">The sequence shown here is derived from an EMBL/GenBank/DDBJ whole genome shotgun (WGS) entry which is preliminary data.</text>
</comment>
<dbReference type="Proteomes" id="UP001168821">
    <property type="component" value="Unassembled WGS sequence"/>
</dbReference>
<dbReference type="SUPFAM" id="SSF56672">
    <property type="entry name" value="DNA/RNA polymerases"/>
    <property type="match status" value="1"/>
</dbReference>
<dbReference type="Pfam" id="PF00078">
    <property type="entry name" value="RVT_1"/>
    <property type="match status" value="1"/>
</dbReference>
<evidence type="ECO:0000313" key="3">
    <source>
        <dbReference type="Proteomes" id="UP001168821"/>
    </source>
</evidence>
<evidence type="ECO:0000259" key="1">
    <source>
        <dbReference type="PROSITE" id="PS50878"/>
    </source>
</evidence>
<dbReference type="GO" id="GO:0071897">
    <property type="term" value="P:DNA biosynthetic process"/>
    <property type="evidence" value="ECO:0007669"/>
    <property type="project" value="UniProtKB-ARBA"/>
</dbReference>
<proteinExistence type="predicted"/>
<organism evidence="2 3">
    <name type="scientific">Zophobas morio</name>
    <dbReference type="NCBI Taxonomy" id="2755281"/>
    <lineage>
        <taxon>Eukaryota</taxon>
        <taxon>Metazoa</taxon>
        <taxon>Ecdysozoa</taxon>
        <taxon>Arthropoda</taxon>
        <taxon>Hexapoda</taxon>
        <taxon>Insecta</taxon>
        <taxon>Pterygota</taxon>
        <taxon>Neoptera</taxon>
        <taxon>Endopterygota</taxon>
        <taxon>Coleoptera</taxon>
        <taxon>Polyphaga</taxon>
        <taxon>Cucujiformia</taxon>
        <taxon>Tenebrionidae</taxon>
        <taxon>Zophobas</taxon>
    </lineage>
</organism>
<gene>
    <name evidence="2" type="ORF">Zmor_023869</name>
</gene>
<dbReference type="EMBL" id="JALNTZ010000007">
    <property type="protein sequence ID" value="KAJ3646276.1"/>
    <property type="molecule type" value="Genomic_DNA"/>
</dbReference>
<sequence length="612" mass="69152">MKRIKPPPSVIVFIGANPKVSTGQRTTRYRVDTLDHDKFQNVLQAEIEKSRGNRTPDKFIATLKKPCETAMHKKTFRAGTRAVYWWTAEIGEARDLCNRKRRIVTRLTKRYGTRGRVQVAEAEKEYKELRKKLKLMIVREKDKTWKALLEEVDNNVWGRGYKIVMKKLRSPDKIPLETAKTVARALFPSRQIMDWTIPEPQSMTPFTEEEVVEAARKLKPGKAPGPDGIPPDALRLAAISQAKYVAEVMNEILLTGVIPAMWKKADLILIKKPNKPGKSPSDFRPICLLDTASKLFEQLIKKRLLQEIVLSHRQYGFREGRSTIDALRYVYEVAMKEKRKTLKTRGLVALITIDVKNAFNTARWDLIMEELANRAVSTPIRRILGSYLEGRSIAICGGDSSGQISTMSVSAGVPQGSVLGPTLWNIFYDGILEQKYCNGAEVVAFADDLALLVTARDENNLMMTGDEALQQINTWMADADLKIAYEKIEAIMLSGRKKHEDIVFRIGCTDIPPSREIKYLGVTLDKNLSFTRHLLASVNKASRAAAALGRIMPRIGGAAETKRRLLYASVVSIVMYASNIWGKVLELTTYRDKAFSLQRTMAIRMCRAYRTT</sequence>
<reference evidence="2" key="1">
    <citation type="journal article" date="2023" name="G3 (Bethesda)">
        <title>Whole genome assemblies of Zophobas morio and Tenebrio molitor.</title>
        <authorList>
            <person name="Kaur S."/>
            <person name="Stinson S.A."/>
            <person name="diCenzo G.C."/>
        </authorList>
    </citation>
    <scope>NUCLEOTIDE SEQUENCE</scope>
    <source>
        <strain evidence="2">QUZm001</strain>
    </source>
</reference>
<dbReference type="PANTHER" id="PTHR19446">
    <property type="entry name" value="REVERSE TRANSCRIPTASES"/>
    <property type="match status" value="1"/>
</dbReference>
<name>A0AA38HZ23_9CUCU</name>
<evidence type="ECO:0000313" key="2">
    <source>
        <dbReference type="EMBL" id="KAJ3646276.1"/>
    </source>
</evidence>
<feature type="domain" description="Reverse transcriptase" evidence="1">
    <location>
        <begin position="251"/>
        <end position="524"/>
    </location>
</feature>
<dbReference type="CDD" id="cd01650">
    <property type="entry name" value="RT_nLTR_like"/>
    <property type="match status" value="1"/>
</dbReference>
<dbReference type="InterPro" id="IPR000477">
    <property type="entry name" value="RT_dom"/>
</dbReference>
<dbReference type="AlphaFoldDB" id="A0AA38HZ23"/>
<accession>A0AA38HZ23</accession>